<evidence type="ECO:0000313" key="3">
    <source>
        <dbReference type="Proteomes" id="UP001630127"/>
    </source>
</evidence>
<evidence type="ECO:0000313" key="2">
    <source>
        <dbReference type="EMBL" id="KAL3498822.1"/>
    </source>
</evidence>
<feature type="compositionally biased region" description="Polar residues" evidence="1">
    <location>
        <begin position="32"/>
        <end position="41"/>
    </location>
</feature>
<comment type="caution">
    <text evidence="2">The sequence shown here is derived from an EMBL/GenBank/DDBJ whole genome shotgun (WGS) entry which is preliminary data.</text>
</comment>
<dbReference type="AlphaFoldDB" id="A0ABD2XTY8"/>
<feature type="region of interest" description="Disordered" evidence="1">
    <location>
        <begin position="1"/>
        <end position="41"/>
    </location>
</feature>
<dbReference type="Proteomes" id="UP001630127">
    <property type="component" value="Unassembled WGS sequence"/>
</dbReference>
<keyword evidence="3" id="KW-1185">Reference proteome</keyword>
<dbReference type="EMBL" id="JBJUIK010000017">
    <property type="protein sequence ID" value="KAL3498822.1"/>
    <property type="molecule type" value="Genomic_DNA"/>
</dbReference>
<evidence type="ECO:0000256" key="1">
    <source>
        <dbReference type="SAM" id="MobiDB-lite"/>
    </source>
</evidence>
<feature type="compositionally biased region" description="Polar residues" evidence="1">
    <location>
        <begin position="1"/>
        <end position="13"/>
    </location>
</feature>
<sequence>MEVQTSPQPSWSNLLKHHPPLQPPLPHHHLSETSTVPPTQSTQRLIVASCKSTNGISVAVVDANAIIHAGQSLGPIADRFVSVSDVISVTGVVPFPQFPPFLH</sequence>
<gene>
    <name evidence="2" type="ORF">ACH5RR_041554</name>
</gene>
<name>A0ABD2XTY8_9GENT</name>
<reference evidence="2 3" key="1">
    <citation type="submission" date="2024-11" db="EMBL/GenBank/DDBJ databases">
        <title>A near-complete genome assembly of Cinchona calisaya.</title>
        <authorList>
            <person name="Lian D.C."/>
            <person name="Zhao X.W."/>
            <person name="Wei L."/>
        </authorList>
    </citation>
    <scope>NUCLEOTIDE SEQUENCE [LARGE SCALE GENOMIC DNA]</scope>
    <source>
        <tissue evidence="2">Nenye</tissue>
    </source>
</reference>
<proteinExistence type="predicted"/>
<accession>A0ABD2XTY8</accession>
<protein>
    <submittedName>
        <fullName evidence="2">Uncharacterized protein</fullName>
    </submittedName>
</protein>
<organism evidence="2 3">
    <name type="scientific">Cinchona calisaya</name>
    <dbReference type="NCBI Taxonomy" id="153742"/>
    <lineage>
        <taxon>Eukaryota</taxon>
        <taxon>Viridiplantae</taxon>
        <taxon>Streptophyta</taxon>
        <taxon>Embryophyta</taxon>
        <taxon>Tracheophyta</taxon>
        <taxon>Spermatophyta</taxon>
        <taxon>Magnoliopsida</taxon>
        <taxon>eudicotyledons</taxon>
        <taxon>Gunneridae</taxon>
        <taxon>Pentapetalae</taxon>
        <taxon>asterids</taxon>
        <taxon>lamiids</taxon>
        <taxon>Gentianales</taxon>
        <taxon>Rubiaceae</taxon>
        <taxon>Cinchonoideae</taxon>
        <taxon>Cinchoneae</taxon>
        <taxon>Cinchona</taxon>
    </lineage>
</organism>